<keyword evidence="1" id="KW-0812">Transmembrane</keyword>
<gene>
    <name evidence="3" type="primary">REEP2</name>
    <name evidence="3" type="ORF">FJT64_026546</name>
</gene>
<keyword evidence="3" id="KW-0675">Receptor</keyword>
<feature type="compositionally biased region" description="Polar residues" evidence="2">
    <location>
        <begin position="255"/>
        <end position="267"/>
    </location>
</feature>
<evidence type="ECO:0000256" key="2">
    <source>
        <dbReference type="SAM" id="MobiDB-lite"/>
    </source>
</evidence>
<dbReference type="GO" id="GO:0071786">
    <property type="term" value="P:endoplasmic reticulum tubular network organization"/>
    <property type="evidence" value="ECO:0007669"/>
    <property type="project" value="TreeGrafter"/>
</dbReference>
<dbReference type="AlphaFoldDB" id="A0A6A4W5B4"/>
<keyword evidence="1" id="KW-1133">Transmembrane helix</keyword>
<dbReference type="InterPro" id="IPR004345">
    <property type="entry name" value="TB2_DP1_HVA22"/>
</dbReference>
<dbReference type="Pfam" id="PF03134">
    <property type="entry name" value="TB2_DP1_HVA22"/>
    <property type="match status" value="1"/>
</dbReference>
<feature type="region of interest" description="Disordered" evidence="2">
    <location>
        <begin position="186"/>
        <end position="340"/>
    </location>
</feature>
<dbReference type="EMBL" id="VIIS01001199">
    <property type="protein sequence ID" value="KAF0301123.1"/>
    <property type="molecule type" value="Genomic_DNA"/>
</dbReference>
<dbReference type="OrthoDB" id="10009287at2759"/>
<dbReference type="GO" id="GO:0008017">
    <property type="term" value="F:microtubule binding"/>
    <property type="evidence" value="ECO:0007669"/>
    <property type="project" value="TreeGrafter"/>
</dbReference>
<keyword evidence="4" id="KW-1185">Reference proteome</keyword>
<feature type="transmembrane region" description="Helical" evidence="1">
    <location>
        <begin position="39"/>
        <end position="62"/>
    </location>
</feature>
<proteinExistence type="inferred from homology"/>
<reference evidence="3 4" key="1">
    <citation type="submission" date="2019-07" db="EMBL/GenBank/DDBJ databases">
        <title>Draft genome assembly of a fouling barnacle, Amphibalanus amphitrite (Darwin, 1854): The first reference genome for Thecostraca.</title>
        <authorList>
            <person name="Kim W."/>
        </authorList>
    </citation>
    <scope>NUCLEOTIDE SEQUENCE [LARGE SCALE GENOMIC DNA]</scope>
    <source>
        <strain evidence="3">SNU_AA5</strain>
        <tissue evidence="3">Soma without cirri and trophi</tissue>
    </source>
</reference>
<comment type="similarity">
    <text evidence="1">Belongs to the DP1 family.</text>
</comment>
<dbReference type="Proteomes" id="UP000440578">
    <property type="component" value="Unassembled WGS sequence"/>
</dbReference>
<feature type="compositionally biased region" description="Low complexity" evidence="2">
    <location>
        <begin position="284"/>
        <end position="302"/>
    </location>
</feature>
<protein>
    <recommendedName>
        <fullName evidence="1">Receptor expression-enhancing protein</fullName>
    </recommendedName>
</protein>
<dbReference type="GO" id="GO:0071782">
    <property type="term" value="C:endoplasmic reticulum tubular network"/>
    <property type="evidence" value="ECO:0007669"/>
    <property type="project" value="TreeGrafter"/>
</dbReference>
<name>A0A6A4W5B4_AMPAM</name>
<comment type="subcellular location">
    <subcellularLocation>
        <location evidence="1">Membrane</location>
        <topology evidence="1">Multi-pass membrane protein</topology>
    </subcellularLocation>
</comment>
<feature type="compositionally biased region" description="Polar residues" evidence="2">
    <location>
        <begin position="306"/>
        <end position="319"/>
    </location>
</feature>
<dbReference type="PANTHER" id="PTHR12300:SF117">
    <property type="entry name" value="LP05237P-RELATED"/>
    <property type="match status" value="1"/>
</dbReference>
<organism evidence="3 4">
    <name type="scientific">Amphibalanus amphitrite</name>
    <name type="common">Striped barnacle</name>
    <name type="synonym">Balanus amphitrite</name>
    <dbReference type="NCBI Taxonomy" id="1232801"/>
    <lineage>
        <taxon>Eukaryota</taxon>
        <taxon>Metazoa</taxon>
        <taxon>Ecdysozoa</taxon>
        <taxon>Arthropoda</taxon>
        <taxon>Crustacea</taxon>
        <taxon>Multicrustacea</taxon>
        <taxon>Cirripedia</taxon>
        <taxon>Thoracica</taxon>
        <taxon>Thoracicalcarea</taxon>
        <taxon>Balanomorpha</taxon>
        <taxon>Balanoidea</taxon>
        <taxon>Balanidae</taxon>
        <taxon>Amphibalaninae</taxon>
        <taxon>Amphibalanus</taxon>
    </lineage>
</organism>
<accession>A0A6A4W5B4</accession>
<dbReference type="PANTHER" id="PTHR12300">
    <property type="entry name" value="HVA22-LIKE PROTEINS"/>
    <property type="match status" value="1"/>
</dbReference>
<keyword evidence="1" id="KW-0472">Membrane</keyword>
<evidence type="ECO:0000313" key="4">
    <source>
        <dbReference type="Proteomes" id="UP000440578"/>
    </source>
</evidence>
<evidence type="ECO:0000256" key="1">
    <source>
        <dbReference type="RuleBase" id="RU362006"/>
    </source>
</evidence>
<comment type="caution">
    <text evidence="3">The sequence shown here is derived from an EMBL/GenBank/DDBJ whole genome shotgun (WGS) entry which is preliminary data.</text>
</comment>
<feature type="transmembrane region" description="Helical" evidence="1">
    <location>
        <begin position="6"/>
        <end position="27"/>
    </location>
</feature>
<dbReference type="GO" id="GO:0005789">
    <property type="term" value="C:endoplasmic reticulum membrane"/>
    <property type="evidence" value="ECO:0007669"/>
    <property type="project" value="TreeGrafter"/>
</dbReference>
<evidence type="ECO:0000313" key="3">
    <source>
        <dbReference type="EMBL" id="KAF0301123.1"/>
    </source>
</evidence>
<sequence>MLSQMFSRLVILVFGTLYPAFASYKAVRTKNIKEYVKWMMYWIVFAFFTCLETVTDLFLVWFPFYYEIKILLVIWLLSPVTRGSSILYKKFVHPWLERNENEIDQYIERASKKSYSTVMTLGVRGVNMATQMIMQTAIRGGGGIVDHLRRSYSVNDVADLAGGPDAGDFNSNRVKRLPQIVDVTEELDSDAEPVTFPMAGPSGGAAEAAAEPKRRPRRAATKPAVPRARATRKPRSAEREESDEADRPPPPAWEQAQSMEDISSGYNSGEPFYDAVTREDDDAALAGRRSGGSRAARARPPLHGQRASTRVKSSATTDVSGYATLPRRRASTRKPIPKYD</sequence>
<feature type="compositionally biased region" description="Basic residues" evidence="2">
    <location>
        <begin position="326"/>
        <end position="340"/>
    </location>
</feature>
<dbReference type="GO" id="GO:0005881">
    <property type="term" value="C:cytoplasmic microtubule"/>
    <property type="evidence" value="ECO:0007669"/>
    <property type="project" value="TreeGrafter"/>
</dbReference>